<proteinExistence type="predicted"/>
<reference evidence="1" key="1">
    <citation type="submission" date="2020-02" db="EMBL/GenBank/DDBJ databases">
        <authorList>
            <person name="Meier V. D."/>
        </authorList>
    </citation>
    <scope>NUCLEOTIDE SEQUENCE</scope>
    <source>
        <strain evidence="1">AVDCRST_MAG63</strain>
    </source>
</reference>
<dbReference type="EMBL" id="CADCTO010000381">
    <property type="protein sequence ID" value="CAA9270734.1"/>
    <property type="molecule type" value="Genomic_DNA"/>
</dbReference>
<sequence>MTLDETNVADYAETLVLQVRGGGRELDYSEASVAVVEELLRVSDDLLQAENFPEAQRNLVVFYNGCYLGEVMARTLGGTWRFTPNWFDASLVFAYGEGGLQVSPFQKVHRRVTEGPTQDLVAYYQGLRDRLAEQDLP</sequence>
<evidence type="ECO:0008006" key="2">
    <source>
        <dbReference type="Google" id="ProtNLM"/>
    </source>
</evidence>
<accession>A0A6J4J8C2</accession>
<name>A0A6J4J8C2_9BACT</name>
<protein>
    <recommendedName>
        <fullName evidence="2">DUF3806 domain-containing protein</fullName>
    </recommendedName>
</protein>
<organism evidence="1">
    <name type="scientific">uncultured Armatimonadetes bacterium</name>
    <dbReference type="NCBI Taxonomy" id="157466"/>
    <lineage>
        <taxon>Bacteria</taxon>
        <taxon>Bacillati</taxon>
        <taxon>Armatimonadota</taxon>
        <taxon>environmental samples</taxon>
    </lineage>
</organism>
<dbReference type="AlphaFoldDB" id="A0A6J4J8C2"/>
<gene>
    <name evidence="1" type="ORF">AVDCRST_MAG63-2916</name>
</gene>
<evidence type="ECO:0000313" key="1">
    <source>
        <dbReference type="EMBL" id="CAA9270734.1"/>
    </source>
</evidence>